<accession>A0A8H4NB67</accession>
<dbReference type="EMBL" id="JAADJF010000350">
    <property type="protein sequence ID" value="KAF4421754.1"/>
    <property type="molecule type" value="Genomic_DNA"/>
</dbReference>
<evidence type="ECO:0000313" key="1">
    <source>
        <dbReference type="EMBL" id="KAF4421754.1"/>
    </source>
</evidence>
<sequence>MEFDVSRDFRSLMRGKPDRPDADGFGRESNRPRSLLLDMVMQGRPRASSRKLLQLPAEILAEIVDLLDDTTSLESLAEVNSDCQQLAYCSYFAEITFDYSLEAKEPASNLVEDKETRAIVSPCIRKVIFASDPQHVANTHRELYEAFYDEDVEPVTDEREQLLYDEACEEYVAARAAAVEAISSLPNLETLIWKDQYSLDKNFFEKITRCSARHIELDGPAIDDAWSLTPPLTPSTWSLRSLKLDVSLAHDKWKEIKEKGQTGTHPMTRFFSTLFHLCSPTLESLTWTSSEVTRDDDVLISIGETAVEFPRLKYLRLQLVKLDNVAISSFLAAPLKSLDLDEIVLTNPSTSNCEPLRDLEDFAVSHPPTKSSACRAIAKIISQHTGLRKLYFQENLGGAKYLNDIILPTLSSLDFGNLKSLYLAWEETQIPDKSLQIIARLVSLEQLSLSAGRPFEWQYYWDVNHDKLRHHLSPLQRLTKLALAHDTYPVNEGNLPSGYYYLYPIPPESADEANARPELDVEENTLDLLMKWEIIHRNRMLDQAEHILPPALKSYGYPRKSILLCEKYN</sequence>
<organism evidence="1 2">
    <name type="scientific">Fusarium acutatum</name>
    <dbReference type="NCBI Taxonomy" id="78861"/>
    <lineage>
        <taxon>Eukaryota</taxon>
        <taxon>Fungi</taxon>
        <taxon>Dikarya</taxon>
        <taxon>Ascomycota</taxon>
        <taxon>Pezizomycotina</taxon>
        <taxon>Sordariomycetes</taxon>
        <taxon>Hypocreomycetidae</taxon>
        <taxon>Hypocreales</taxon>
        <taxon>Nectriaceae</taxon>
        <taxon>Fusarium</taxon>
        <taxon>Fusarium fujikuroi species complex</taxon>
    </lineage>
</organism>
<dbReference type="Proteomes" id="UP000536711">
    <property type="component" value="Unassembled WGS sequence"/>
</dbReference>
<gene>
    <name evidence="1" type="ORF">FACUT_10906</name>
</gene>
<dbReference type="OrthoDB" id="3257981at2759"/>
<keyword evidence="2" id="KW-1185">Reference proteome</keyword>
<name>A0A8H4NB67_9HYPO</name>
<dbReference type="AlphaFoldDB" id="A0A8H4NB67"/>
<protein>
    <recommendedName>
        <fullName evidence="3">F-box domain-containing protein</fullName>
    </recommendedName>
</protein>
<dbReference type="Gene3D" id="3.80.10.10">
    <property type="entry name" value="Ribonuclease Inhibitor"/>
    <property type="match status" value="1"/>
</dbReference>
<reference evidence="1 2" key="1">
    <citation type="submission" date="2020-01" db="EMBL/GenBank/DDBJ databases">
        <title>Identification and distribution of gene clusters putatively required for synthesis of sphingolipid metabolism inhibitors in phylogenetically diverse species of the filamentous fungus Fusarium.</title>
        <authorList>
            <person name="Kim H.-S."/>
            <person name="Busman M."/>
            <person name="Brown D.W."/>
            <person name="Divon H."/>
            <person name="Uhlig S."/>
            <person name="Proctor R.H."/>
        </authorList>
    </citation>
    <scope>NUCLEOTIDE SEQUENCE [LARGE SCALE GENOMIC DNA]</scope>
    <source>
        <strain evidence="1 2">NRRL 13308</strain>
    </source>
</reference>
<dbReference type="SUPFAM" id="SSF52047">
    <property type="entry name" value="RNI-like"/>
    <property type="match status" value="1"/>
</dbReference>
<evidence type="ECO:0000313" key="2">
    <source>
        <dbReference type="Proteomes" id="UP000536711"/>
    </source>
</evidence>
<dbReference type="InterPro" id="IPR032675">
    <property type="entry name" value="LRR_dom_sf"/>
</dbReference>
<proteinExistence type="predicted"/>
<comment type="caution">
    <text evidence="1">The sequence shown here is derived from an EMBL/GenBank/DDBJ whole genome shotgun (WGS) entry which is preliminary data.</text>
</comment>
<evidence type="ECO:0008006" key="3">
    <source>
        <dbReference type="Google" id="ProtNLM"/>
    </source>
</evidence>